<dbReference type="Gramene" id="TraesCS2B03G1518800.1">
    <property type="protein sequence ID" value="TraesCS2B03G1518800.1.CDS"/>
    <property type="gene ID" value="TraesCS2B03G1518800"/>
</dbReference>
<evidence type="ECO:0000256" key="2">
    <source>
        <dbReference type="ARBA" id="ARBA00022692"/>
    </source>
</evidence>
<dbReference type="GO" id="GO:0012505">
    <property type="term" value="C:endomembrane system"/>
    <property type="evidence" value="ECO:0007669"/>
    <property type="project" value="UniProtKB-SubCell"/>
</dbReference>
<dbReference type="InterPro" id="IPR001245">
    <property type="entry name" value="Ser-Thr/Tyr_kinase_cat_dom"/>
</dbReference>
<dbReference type="PANTHER" id="PTHR46084">
    <property type="entry name" value="PROTEIN MALE DISCOVERER 2"/>
    <property type="match status" value="1"/>
</dbReference>
<dbReference type="OrthoDB" id="676979at2759"/>
<keyword evidence="2" id="KW-0812">Transmembrane</keyword>
<dbReference type="GO" id="GO:0004672">
    <property type="term" value="F:protein kinase activity"/>
    <property type="evidence" value="ECO:0007669"/>
    <property type="project" value="InterPro"/>
</dbReference>
<protein>
    <recommendedName>
        <fullName evidence="7">Protein kinase domain-containing protein</fullName>
    </recommendedName>
</protein>
<dbReference type="Gene3D" id="1.10.510.10">
    <property type="entry name" value="Transferase(Phosphotransferase) domain 1"/>
    <property type="match status" value="1"/>
</dbReference>
<keyword evidence="9" id="KW-1185">Reference proteome</keyword>
<evidence type="ECO:0000256" key="3">
    <source>
        <dbReference type="ARBA" id="ARBA00022729"/>
    </source>
</evidence>
<name>A0A3B6CGX8_WHEAT</name>
<reference evidence="8" key="2">
    <citation type="submission" date="2018-10" db="UniProtKB">
        <authorList>
            <consortium name="EnsemblPlants"/>
        </authorList>
    </citation>
    <scope>IDENTIFICATION</scope>
</reference>
<dbReference type="Gramene" id="TraesKAR2B01G0529710.1">
    <property type="protein sequence ID" value="cds.TraesKAR2B01G0529710.1"/>
    <property type="gene ID" value="TraesKAR2B01G0529710"/>
</dbReference>
<sequence>MYLFMLSADFGMPKNLTKLSCQELQIAHRDFSNIVGSVVCKGTIKDGHEVSIIPLCAREDHWTSQYELLYQKKVIDLATLKHENIAKFMGYCRESDPFYRMVVFECTSNGTLYEHLHHGKAAQLSWDRRMKIATGIAKGLRYLRSELQPPSTISKLNSKSVYVTEDFTPKLVDFECWKTM</sequence>
<evidence type="ECO:0000313" key="9">
    <source>
        <dbReference type="Proteomes" id="UP000019116"/>
    </source>
</evidence>
<dbReference type="SUPFAM" id="SSF56112">
    <property type="entry name" value="Protein kinase-like (PK-like)"/>
    <property type="match status" value="1"/>
</dbReference>
<dbReference type="Gramene" id="TraesCS2B02G607000.1">
    <property type="protein sequence ID" value="TraesCS2B02G607000.1"/>
    <property type="gene ID" value="TraesCS2B02G607000"/>
</dbReference>
<comment type="subcellular location">
    <subcellularLocation>
        <location evidence="6">Endomembrane system</location>
        <topology evidence="6">Single-pass membrane protein</topology>
    </subcellularLocation>
    <subcellularLocation>
        <location evidence="1">Membrane</location>
        <topology evidence="1">Single-pass type I membrane protein</topology>
    </subcellularLocation>
</comment>
<dbReference type="InterPro" id="IPR011009">
    <property type="entry name" value="Kinase-like_dom_sf"/>
</dbReference>
<proteinExistence type="predicted"/>
<dbReference type="AlphaFoldDB" id="A0A3B6CGX8"/>
<dbReference type="Proteomes" id="UP000019116">
    <property type="component" value="Chromosome 2B"/>
</dbReference>
<keyword evidence="3" id="KW-0732">Signal</keyword>
<evidence type="ECO:0000256" key="1">
    <source>
        <dbReference type="ARBA" id="ARBA00004479"/>
    </source>
</evidence>
<dbReference type="PANTHER" id="PTHR46084:SF41">
    <property type="entry name" value="LRR RECEPTOR-LIKE SERINE_THREONINE-PROTEIN KINASE-RELATED"/>
    <property type="match status" value="1"/>
</dbReference>
<keyword evidence="4" id="KW-1133">Transmembrane helix</keyword>
<dbReference type="PROSITE" id="PS50011">
    <property type="entry name" value="PROTEIN_KINASE_DOM"/>
    <property type="match status" value="1"/>
</dbReference>
<keyword evidence="5" id="KW-0472">Membrane</keyword>
<dbReference type="GO" id="GO:0016020">
    <property type="term" value="C:membrane"/>
    <property type="evidence" value="ECO:0007669"/>
    <property type="project" value="UniProtKB-SubCell"/>
</dbReference>
<dbReference type="Pfam" id="PF07714">
    <property type="entry name" value="PK_Tyr_Ser-Thr"/>
    <property type="match status" value="1"/>
</dbReference>
<dbReference type="EnsemblPlants" id="TraesCS2B02G607000.1">
    <property type="protein sequence ID" value="TraesCS2B02G607000.1"/>
    <property type="gene ID" value="TraesCS2B02G607000"/>
</dbReference>
<organism evidence="8">
    <name type="scientific">Triticum aestivum</name>
    <name type="common">Wheat</name>
    <dbReference type="NCBI Taxonomy" id="4565"/>
    <lineage>
        <taxon>Eukaryota</taxon>
        <taxon>Viridiplantae</taxon>
        <taxon>Streptophyta</taxon>
        <taxon>Embryophyta</taxon>
        <taxon>Tracheophyta</taxon>
        <taxon>Spermatophyta</taxon>
        <taxon>Magnoliopsida</taxon>
        <taxon>Liliopsida</taxon>
        <taxon>Poales</taxon>
        <taxon>Poaceae</taxon>
        <taxon>BOP clade</taxon>
        <taxon>Pooideae</taxon>
        <taxon>Triticodae</taxon>
        <taxon>Triticeae</taxon>
        <taxon>Triticinae</taxon>
        <taxon>Triticum</taxon>
    </lineage>
</organism>
<dbReference type="SMR" id="A0A3B6CGX8"/>
<dbReference type="Gramene" id="TraesKAR2B01G0529680.1">
    <property type="protein sequence ID" value="cds.TraesKAR2B01G0529680.1"/>
    <property type="gene ID" value="TraesKAR2B01G0529680"/>
</dbReference>
<dbReference type="InterPro" id="IPR000719">
    <property type="entry name" value="Prot_kinase_dom"/>
</dbReference>
<dbReference type="Gene3D" id="3.30.200.20">
    <property type="entry name" value="Phosphorylase Kinase, domain 1"/>
    <property type="match status" value="1"/>
</dbReference>
<dbReference type="GO" id="GO:0005524">
    <property type="term" value="F:ATP binding"/>
    <property type="evidence" value="ECO:0007669"/>
    <property type="project" value="InterPro"/>
</dbReference>
<evidence type="ECO:0000256" key="4">
    <source>
        <dbReference type="ARBA" id="ARBA00022989"/>
    </source>
</evidence>
<reference evidence="8" key="1">
    <citation type="submission" date="2018-08" db="EMBL/GenBank/DDBJ databases">
        <authorList>
            <person name="Rossello M."/>
        </authorList>
    </citation>
    <scope>NUCLEOTIDE SEQUENCE [LARGE SCALE GENOMIC DNA]</scope>
    <source>
        <strain evidence="8">cv. Chinese Spring</strain>
    </source>
</reference>
<feature type="domain" description="Protein kinase" evidence="7">
    <location>
        <begin position="24"/>
        <end position="180"/>
    </location>
</feature>
<evidence type="ECO:0000313" key="8">
    <source>
        <dbReference type="EnsemblPlants" id="TraesCS2B02G607000.1"/>
    </source>
</evidence>
<evidence type="ECO:0000259" key="7">
    <source>
        <dbReference type="PROSITE" id="PS50011"/>
    </source>
</evidence>
<accession>A0A3B6CGX8</accession>
<evidence type="ECO:0000256" key="5">
    <source>
        <dbReference type="ARBA" id="ARBA00023136"/>
    </source>
</evidence>
<evidence type="ECO:0000256" key="6">
    <source>
        <dbReference type="ARBA" id="ARBA00037847"/>
    </source>
</evidence>